<gene>
    <name evidence="8" type="ORF">S01H4_17392</name>
</gene>
<protein>
    <recommendedName>
        <fullName evidence="9">Amino acid carrier protein</fullName>
    </recommendedName>
</protein>
<dbReference type="PROSITE" id="PS00873">
    <property type="entry name" value="NA_ALANINE_SYMP"/>
    <property type="match status" value="1"/>
</dbReference>
<keyword evidence="2" id="KW-0813">Transport</keyword>
<feature type="transmembrane region" description="Helical" evidence="7">
    <location>
        <begin position="249"/>
        <end position="269"/>
    </location>
</feature>
<feature type="transmembrane region" description="Helical" evidence="7">
    <location>
        <begin position="15"/>
        <end position="34"/>
    </location>
</feature>
<accession>X0YWL2</accession>
<reference evidence="8" key="1">
    <citation type="journal article" date="2014" name="Front. Microbiol.">
        <title>High frequency of phylogenetically diverse reductive dehalogenase-homologous genes in deep subseafloor sedimentary metagenomes.</title>
        <authorList>
            <person name="Kawai M."/>
            <person name="Futagami T."/>
            <person name="Toyoda A."/>
            <person name="Takaki Y."/>
            <person name="Nishi S."/>
            <person name="Hori S."/>
            <person name="Arai W."/>
            <person name="Tsubouchi T."/>
            <person name="Morono Y."/>
            <person name="Uchiyama I."/>
            <person name="Ito T."/>
            <person name="Fujiyama A."/>
            <person name="Inagaki F."/>
            <person name="Takami H."/>
        </authorList>
    </citation>
    <scope>NUCLEOTIDE SEQUENCE</scope>
    <source>
        <strain evidence="8">Expedition CK06-06</strain>
    </source>
</reference>
<organism evidence="8">
    <name type="scientific">marine sediment metagenome</name>
    <dbReference type="NCBI Taxonomy" id="412755"/>
    <lineage>
        <taxon>unclassified sequences</taxon>
        <taxon>metagenomes</taxon>
        <taxon>ecological metagenomes</taxon>
    </lineage>
</organism>
<evidence type="ECO:0000256" key="5">
    <source>
        <dbReference type="ARBA" id="ARBA00022989"/>
    </source>
</evidence>
<proteinExistence type="predicted"/>
<dbReference type="InterPro" id="IPR001463">
    <property type="entry name" value="Na/Ala_symport"/>
</dbReference>
<dbReference type="EMBL" id="BART01007657">
    <property type="protein sequence ID" value="GAG61264.1"/>
    <property type="molecule type" value="Genomic_DNA"/>
</dbReference>
<dbReference type="PANTHER" id="PTHR30330">
    <property type="entry name" value="AGSS FAMILY TRANSPORTER, SODIUM-ALANINE"/>
    <property type="match status" value="1"/>
</dbReference>
<dbReference type="AlphaFoldDB" id="X0YWL2"/>
<dbReference type="NCBIfam" id="TIGR00835">
    <property type="entry name" value="agcS"/>
    <property type="match status" value="1"/>
</dbReference>
<name>X0YWL2_9ZZZZ</name>
<dbReference type="PRINTS" id="PR00175">
    <property type="entry name" value="NAALASMPORT"/>
</dbReference>
<evidence type="ECO:0000256" key="6">
    <source>
        <dbReference type="ARBA" id="ARBA00023136"/>
    </source>
</evidence>
<evidence type="ECO:0000256" key="1">
    <source>
        <dbReference type="ARBA" id="ARBA00004651"/>
    </source>
</evidence>
<keyword evidence="4 7" id="KW-0812">Transmembrane</keyword>
<feature type="transmembrane region" description="Helical" evidence="7">
    <location>
        <begin position="185"/>
        <end position="204"/>
    </location>
</feature>
<comment type="caution">
    <text evidence="8">The sequence shown here is derived from an EMBL/GenBank/DDBJ whole genome shotgun (WGS) entry which is preliminary data.</text>
</comment>
<comment type="subcellular location">
    <subcellularLocation>
        <location evidence="1">Cell membrane</location>
        <topology evidence="1">Multi-pass membrane protein</topology>
    </subcellularLocation>
</comment>
<feature type="transmembrane region" description="Helical" evidence="7">
    <location>
        <begin position="146"/>
        <end position="170"/>
    </location>
</feature>
<feature type="transmembrane region" description="Helical" evidence="7">
    <location>
        <begin position="216"/>
        <end position="237"/>
    </location>
</feature>
<feature type="transmembrane region" description="Helical" evidence="7">
    <location>
        <begin position="102"/>
        <end position="125"/>
    </location>
</feature>
<sequence length="344" mass="37163">MIDKILDIATNIDSVLWGVWTMVFIASVYIYFTAKTGFFQVRKFRFILKNTIGRIKGEHETGKSEKMTPFQATSTALASTVGMGSIAGVATALSVGGPGAIFWMWLLALLGMITKTAEVTLAVHYRDIDKQGRPHGGPMYYINKGLGWKFLAKLFSLGMLINSVICATLLQSHTVGRAFLTSYKLNPYIITGIMAVITAVIVIGGIKRIGRFCEKLVPFMSVVYVLGGLIIFVFNYARIPEVFGTIFKYAFSAAPAAGGFAGAAVMAAIKTGMARGMLSNEAGLGTAPMAHATSNTEHPFLQGLWGSFEVFVVTFIICTITAFAIISTGVLSIILVEYLLCPSR</sequence>
<dbReference type="GO" id="GO:0005886">
    <property type="term" value="C:plasma membrane"/>
    <property type="evidence" value="ECO:0007669"/>
    <property type="project" value="UniProtKB-SubCell"/>
</dbReference>
<dbReference type="PANTHER" id="PTHR30330:SF3">
    <property type="entry name" value="TRANSCRIPTIONAL REGULATOR, LRP FAMILY"/>
    <property type="match status" value="1"/>
</dbReference>
<feature type="transmembrane region" description="Helical" evidence="7">
    <location>
        <begin position="310"/>
        <end position="336"/>
    </location>
</feature>
<evidence type="ECO:0000256" key="4">
    <source>
        <dbReference type="ARBA" id="ARBA00022692"/>
    </source>
</evidence>
<keyword evidence="3" id="KW-1003">Cell membrane</keyword>
<keyword evidence="6 7" id="KW-0472">Membrane</keyword>
<evidence type="ECO:0000313" key="8">
    <source>
        <dbReference type="EMBL" id="GAG61264.1"/>
    </source>
</evidence>
<dbReference type="Pfam" id="PF01235">
    <property type="entry name" value="Na_Ala_symp"/>
    <property type="match status" value="1"/>
</dbReference>
<feature type="transmembrane region" description="Helical" evidence="7">
    <location>
        <begin position="76"/>
        <end position="96"/>
    </location>
</feature>
<evidence type="ECO:0008006" key="9">
    <source>
        <dbReference type="Google" id="ProtNLM"/>
    </source>
</evidence>
<evidence type="ECO:0000256" key="3">
    <source>
        <dbReference type="ARBA" id="ARBA00022475"/>
    </source>
</evidence>
<evidence type="ECO:0000256" key="2">
    <source>
        <dbReference type="ARBA" id="ARBA00022448"/>
    </source>
</evidence>
<evidence type="ECO:0000256" key="7">
    <source>
        <dbReference type="SAM" id="Phobius"/>
    </source>
</evidence>
<dbReference type="Gene3D" id="1.20.1740.10">
    <property type="entry name" value="Amino acid/polyamine transporter I"/>
    <property type="match status" value="1"/>
</dbReference>
<dbReference type="GO" id="GO:0005283">
    <property type="term" value="F:amino acid:sodium symporter activity"/>
    <property type="evidence" value="ECO:0007669"/>
    <property type="project" value="InterPro"/>
</dbReference>
<keyword evidence="5 7" id="KW-1133">Transmembrane helix</keyword>